<feature type="transmembrane region" description="Helical" evidence="1">
    <location>
        <begin position="12"/>
        <end position="30"/>
    </location>
</feature>
<accession>A0A841Q091</accession>
<keyword evidence="3" id="KW-1185">Reference proteome</keyword>
<protein>
    <submittedName>
        <fullName evidence="2">Putative membrane protein</fullName>
    </submittedName>
</protein>
<keyword evidence="1" id="KW-0812">Transmembrane</keyword>
<keyword evidence="1" id="KW-0472">Membrane</keyword>
<name>A0A841Q091_9BACL</name>
<comment type="caution">
    <text evidence="2">The sequence shown here is derived from an EMBL/GenBank/DDBJ whole genome shotgun (WGS) entry which is preliminary data.</text>
</comment>
<gene>
    <name evidence="2" type="ORF">HNR44_002772</name>
</gene>
<evidence type="ECO:0000313" key="2">
    <source>
        <dbReference type="EMBL" id="MBB6450782.1"/>
    </source>
</evidence>
<keyword evidence="1" id="KW-1133">Transmembrane helix</keyword>
<feature type="transmembrane region" description="Helical" evidence="1">
    <location>
        <begin position="113"/>
        <end position="137"/>
    </location>
</feature>
<sequence>MDTFHHQAHFWGRLTLIGMIIATLMAPFYLSFVLGAHPGWETIIAGLIGYAAFIGVMWVLEPITYYPTLGIAGTYMAFMQGNVANLCLPCSASAQSAVNAETGSRKAEIAGTIGIAVACLVNISAIVVVILSGAYIVSILPPAVEAAFNFVLPAIFGAILGQFAYKTPLYGGIALAIGIIVLFSPIPDTVKIVFAVILTVSVIVLLERRKDKRQEEKSTT</sequence>
<dbReference type="EMBL" id="JACHHJ010000004">
    <property type="protein sequence ID" value="MBB6450782.1"/>
    <property type="molecule type" value="Genomic_DNA"/>
</dbReference>
<evidence type="ECO:0000256" key="1">
    <source>
        <dbReference type="SAM" id="Phobius"/>
    </source>
</evidence>
<feature type="transmembrane region" description="Helical" evidence="1">
    <location>
        <begin position="168"/>
        <end position="186"/>
    </location>
</feature>
<reference evidence="2 3" key="1">
    <citation type="submission" date="2020-08" db="EMBL/GenBank/DDBJ databases">
        <title>Genomic Encyclopedia of Type Strains, Phase IV (KMG-IV): sequencing the most valuable type-strain genomes for metagenomic binning, comparative biology and taxonomic classification.</title>
        <authorList>
            <person name="Goeker M."/>
        </authorList>
    </citation>
    <scope>NUCLEOTIDE SEQUENCE [LARGE SCALE GENOMIC DNA]</scope>
    <source>
        <strain evidence="2 3">DSM 21769</strain>
    </source>
</reference>
<dbReference type="AlphaFoldDB" id="A0A841Q091"/>
<dbReference type="RefSeq" id="WP_184404847.1">
    <property type="nucleotide sequence ID" value="NZ_JACHHJ010000004.1"/>
</dbReference>
<proteinExistence type="predicted"/>
<feature type="transmembrane region" description="Helical" evidence="1">
    <location>
        <begin position="42"/>
        <end position="60"/>
    </location>
</feature>
<feature type="transmembrane region" description="Helical" evidence="1">
    <location>
        <begin position="143"/>
        <end position="161"/>
    </location>
</feature>
<evidence type="ECO:0000313" key="3">
    <source>
        <dbReference type="Proteomes" id="UP000568839"/>
    </source>
</evidence>
<organism evidence="2 3">
    <name type="scientific">Geomicrobium halophilum</name>
    <dbReference type="NCBI Taxonomy" id="549000"/>
    <lineage>
        <taxon>Bacteria</taxon>
        <taxon>Bacillati</taxon>
        <taxon>Bacillota</taxon>
        <taxon>Bacilli</taxon>
        <taxon>Bacillales</taxon>
        <taxon>Geomicrobium</taxon>
    </lineage>
</organism>
<dbReference type="Proteomes" id="UP000568839">
    <property type="component" value="Unassembled WGS sequence"/>
</dbReference>